<organism evidence="1">
    <name type="scientific">Caldiarchaeum subterraneum</name>
    <dbReference type="NCBI Taxonomy" id="311458"/>
    <lineage>
        <taxon>Archaea</taxon>
        <taxon>Nitrososphaerota</taxon>
        <taxon>Candidatus Caldarchaeales</taxon>
        <taxon>Candidatus Caldarchaeaceae</taxon>
        <taxon>Candidatus Caldarchaeum</taxon>
    </lineage>
</organism>
<reference evidence="1" key="1">
    <citation type="journal article" date="2020" name="mSystems">
        <title>Genome- and Community-Level Interaction Insights into Carbon Utilization and Element Cycling Functions of Hydrothermarchaeota in Hydrothermal Sediment.</title>
        <authorList>
            <person name="Zhou Z."/>
            <person name="Liu Y."/>
            <person name="Xu W."/>
            <person name="Pan J."/>
            <person name="Luo Z.H."/>
            <person name="Li M."/>
        </authorList>
    </citation>
    <scope>NUCLEOTIDE SEQUENCE [LARGE SCALE GENOMIC DNA]</scope>
    <source>
        <strain evidence="1">SpSt-1056</strain>
    </source>
</reference>
<dbReference type="AlphaFoldDB" id="A0A7C5L6X8"/>
<dbReference type="SUPFAM" id="SSF75169">
    <property type="entry name" value="DsrEFH-like"/>
    <property type="match status" value="1"/>
</dbReference>
<dbReference type="InterPro" id="IPR027396">
    <property type="entry name" value="DsrEFH-like"/>
</dbReference>
<comment type="caution">
    <text evidence="1">The sequence shown here is derived from an EMBL/GenBank/DDBJ whole genome shotgun (WGS) entry which is preliminary data.</text>
</comment>
<proteinExistence type="predicted"/>
<name>A0A7C5L6X8_CALS0</name>
<dbReference type="Gene3D" id="3.40.1260.10">
    <property type="entry name" value="DsrEFH-like"/>
    <property type="match status" value="1"/>
</dbReference>
<evidence type="ECO:0000313" key="1">
    <source>
        <dbReference type="EMBL" id="HHK68077.1"/>
    </source>
</evidence>
<sequence>MLSEEKTRLVIVASRGTADGLYPALILATTAVAQGKEAHIYFTFGGMKLLTKQMAETIAPSVDLGMSREMLDQLLAKGGMPKLVDMLKMAKQSGVKIHACSPTMNLFGLKQEDLVDVCDDVIGASTFLEMASDPKTLAIFI</sequence>
<dbReference type="InterPro" id="IPR032836">
    <property type="entry name" value="DsrE2-like"/>
</dbReference>
<protein>
    <submittedName>
        <fullName evidence="1">Peroxiredoxin</fullName>
    </submittedName>
</protein>
<dbReference type="EMBL" id="DRWN01000023">
    <property type="protein sequence ID" value="HHK68077.1"/>
    <property type="molecule type" value="Genomic_DNA"/>
</dbReference>
<dbReference type="PANTHER" id="PTHR34655">
    <property type="entry name" value="CONSERVED WITHIN P. AEROPHILUM"/>
    <property type="match status" value="1"/>
</dbReference>
<dbReference type="Pfam" id="PF13686">
    <property type="entry name" value="DrsE_2"/>
    <property type="match status" value="2"/>
</dbReference>
<dbReference type="PANTHER" id="PTHR34655:SF2">
    <property type="entry name" value="PEROXIREDOXIN FAMILY PROTEIN"/>
    <property type="match status" value="1"/>
</dbReference>
<gene>
    <name evidence="1" type="ORF">ENM11_02830</name>
</gene>
<accession>A0A7C5L6X8</accession>